<dbReference type="Proteomes" id="UP001148629">
    <property type="component" value="Unassembled WGS sequence"/>
</dbReference>
<dbReference type="EMBL" id="JANRMS010000836">
    <property type="protein sequence ID" value="KAJ3533791.1"/>
    <property type="molecule type" value="Genomic_DNA"/>
</dbReference>
<proteinExistence type="predicted"/>
<name>A0ACC1S7P6_9HYPO</name>
<sequence>MPLCPACVSIRFEDLLTGSCMPWKRTTSDVQASSKSCELCALIISASDNEWLPNKMLRDLTVPEDKLPAISGVASVFGSRRQDAYLAGLWEGDIQIGLLWHSENRKGLKRPSKFRAPSWSWAAYDGPIETAYDWDGEVVLDITASCTTLANKDSYGKVISGFIEGSGFLQQISKASPVTRAELKFGWDDANTQLLNLQGTVIGEASLDTPEAMSKTDELFCLMIFRVGIGFRPLSRQILNNMGDWAWGLLLERAGAQFRRVGLAKVHQSFFEGAKEKLTII</sequence>
<comment type="caution">
    <text evidence="1">The sequence shown here is derived from an EMBL/GenBank/DDBJ whole genome shotgun (WGS) entry which is preliminary data.</text>
</comment>
<reference evidence="1" key="1">
    <citation type="submission" date="2022-08" db="EMBL/GenBank/DDBJ databases">
        <title>Genome Sequence of Fusarium decemcellulare.</title>
        <authorList>
            <person name="Buettner E."/>
        </authorList>
    </citation>
    <scope>NUCLEOTIDE SEQUENCE</scope>
    <source>
        <strain evidence="1">Babe19</strain>
    </source>
</reference>
<accession>A0ACC1S7P6</accession>
<evidence type="ECO:0000313" key="2">
    <source>
        <dbReference type="Proteomes" id="UP001148629"/>
    </source>
</evidence>
<evidence type="ECO:0000313" key="1">
    <source>
        <dbReference type="EMBL" id="KAJ3533791.1"/>
    </source>
</evidence>
<keyword evidence="2" id="KW-1185">Reference proteome</keyword>
<protein>
    <submittedName>
        <fullName evidence="1">Uncharacterized protein</fullName>
    </submittedName>
</protein>
<organism evidence="1 2">
    <name type="scientific">Fusarium decemcellulare</name>
    <dbReference type="NCBI Taxonomy" id="57161"/>
    <lineage>
        <taxon>Eukaryota</taxon>
        <taxon>Fungi</taxon>
        <taxon>Dikarya</taxon>
        <taxon>Ascomycota</taxon>
        <taxon>Pezizomycotina</taxon>
        <taxon>Sordariomycetes</taxon>
        <taxon>Hypocreomycetidae</taxon>
        <taxon>Hypocreales</taxon>
        <taxon>Nectriaceae</taxon>
        <taxon>Fusarium</taxon>
        <taxon>Fusarium decemcellulare species complex</taxon>
    </lineage>
</organism>
<gene>
    <name evidence="1" type="ORF">NM208_g7826</name>
</gene>